<reference evidence="1 2" key="1">
    <citation type="submission" date="2019-03" db="EMBL/GenBank/DDBJ databases">
        <title>Metabolic reconstructions from genomes of highly enriched 'Candidatus Accumulibacter' and 'Candidatus Competibacter' bioreactor populations.</title>
        <authorList>
            <person name="Annavajhala M.K."/>
            <person name="Welles L."/>
            <person name="Abbas B."/>
            <person name="Sorokin D."/>
            <person name="Park H."/>
            <person name="Van Loosdrecht M."/>
            <person name="Chandran K."/>
        </authorList>
    </citation>
    <scope>NUCLEOTIDE SEQUENCE [LARGE SCALE GENOMIC DNA]</scope>
    <source>
        <strain evidence="1 2">SBR_G</strain>
    </source>
</reference>
<proteinExistence type="predicted"/>
<dbReference type="Gene3D" id="3.40.50.10600">
    <property type="entry name" value="SpoIIaa-like domains"/>
    <property type="match status" value="1"/>
</dbReference>
<comment type="caution">
    <text evidence="1">The sequence shown here is derived from an EMBL/GenBank/DDBJ whole genome shotgun (WGS) entry which is preliminary data.</text>
</comment>
<accession>A0ABX1TII9</accession>
<sequence>MIEQLPSAAPAILGFKLQGKLHDQDYQTFVPTLEAAIAAHGKIRLLAQFEDFHGWDLHAMWDDFQFGVKHYSDLERIAIVGDRKWEEWMAKLCKPFTKASVNYFDVSQTDAAWAWLREGA</sequence>
<dbReference type="SUPFAM" id="SSF52091">
    <property type="entry name" value="SpoIIaa-like"/>
    <property type="match status" value="1"/>
</dbReference>
<evidence type="ECO:0000313" key="2">
    <source>
        <dbReference type="Proteomes" id="UP000760480"/>
    </source>
</evidence>
<dbReference type="Proteomes" id="UP000760480">
    <property type="component" value="Unassembled WGS sequence"/>
</dbReference>
<dbReference type="EMBL" id="SPMZ01000011">
    <property type="protein sequence ID" value="NMQ18394.1"/>
    <property type="molecule type" value="Genomic_DNA"/>
</dbReference>
<dbReference type="InterPro" id="IPR036513">
    <property type="entry name" value="STAS_dom_sf"/>
</dbReference>
<evidence type="ECO:0000313" key="1">
    <source>
        <dbReference type="EMBL" id="NMQ18394.1"/>
    </source>
</evidence>
<organism evidence="1 2">
    <name type="scientific">Candidatus Competibacter phosphatis</name>
    <dbReference type="NCBI Taxonomy" id="221280"/>
    <lineage>
        <taxon>Bacteria</taxon>
        <taxon>Pseudomonadati</taxon>
        <taxon>Pseudomonadota</taxon>
        <taxon>Gammaproteobacteria</taxon>
        <taxon>Candidatus Competibacteraceae</taxon>
        <taxon>Candidatus Competibacter</taxon>
    </lineage>
</organism>
<gene>
    <name evidence="1" type="ORF">E4P82_03775</name>
</gene>
<keyword evidence="2" id="KW-1185">Reference proteome</keyword>
<dbReference type="InterPro" id="IPR021866">
    <property type="entry name" value="SpoIIAA-like"/>
</dbReference>
<dbReference type="Pfam" id="PF11964">
    <property type="entry name" value="SpoIIAA-like"/>
    <property type="match status" value="1"/>
</dbReference>
<dbReference type="InterPro" id="IPR038396">
    <property type="entry name" value="SpoIIAA-like_sf"/>
</dbReference>
<protein>
    <submittedName>
        <fullName evidence="1">STAS/SEC14 domain-containing protein</fullName>
    </submittedName>
</protein>
<name>A0ABX1TII9_9GAMM</name>
<dbReference type="RefSeq" id="WP_169247645.1">
    <property type="nucleotide sequence ID" value="NZ_SPMZ01000011.1"/>
</dbReference>